<dbReference type="OrthoDB" id="635146at2"/>
<feature type="transmembrane region" description="Helical" evidence="1">
    <location>
        <begin position="49"/>
        <end position="70"/>
    </location>
</feature>
<proteinExistence type="predicted"/>
<feature type="transmembrane region" description="Helical" evidence="1">
    <location>
        <begin position="12"/>
        <end position="37"/>
    </location>
</feature>
<evidence type="ECO:0000313" key="3">
    <source>
        <dbReference type="EMBL" id="AKD58393.1"/>
    </source>
</evidence>
<protein>
    <submittedName>
        <fullName evidence="3">Endonuclease</fullName>
    </submittedName>
</protein>
<sequence length="372" mass="43107">MTLRMRVGQFIAYFFRSLLWSINLLLVLYTCLAYWLLYSLQTEHWSASMIMITLPVAWVLNFVVVCLWLTARPWRSWLSGLVLIIGLILFGSRTFVWHTPTEFEGKGQPVNVFSYNVQSFDLTASYDLYQSSPRVRRTMNYVLHYDAPIKCFQEFYNSTTIPDYNLVKRFQEAGYTHTAFLFPEMAQATDGDVGVAIFSKYPILQSGREPFGPQNGIVWANVKIGNDTIRIINVHLHSMGIRVGKVLKQKEIKGVQRETRGVLSALHNGFTDRREEVIKVERYIHESPYPVIVTGDHNDTPYSVVYERLRRTLPNSFEDAGRGFGFTYNHLPGFIRIDHQFHDPKLTVLNFETINYIKYSDHYPIVGTYALK</sequence>
<dbReference type="Proteomes" id="UP000033054">
    <property type="component" value="Chromosome"/>
</dbReference>
<keyword evidence="1" id="KW-1133">Transmembrane helix</keyword>
<evidence type="ECO:0000313" key="4">
    <source>
        <dbReference type="Proteomes" id="UP000033054"/>
    </source>
</evidence>
<dbReference type="RefSeq" id="WP_046579184.1">
    <property type="nucleotide sequence ID" value="NZ_CP010429.1"/>
</dbReference>
<evidence type="ECO:0000256" key="1">
    <source>
        <dbReference type="SAM" id="Phobius"/>
    </source>
</evidence>
<accession>A0A0E4A0Y6</accession>
<keyword evidence="4" id="KW-1185">Reference proteome</keyword>
<dbReference type="HOGENOM" id="CLU_060500_0_1_10"/>
<dbReference type="EMBL" id="CP010429">
    <property type="protein sequence ID" value="AKD58393.1"/>
    <property type="molecule type" value="Genomic_DNA"/>
</dbReference>
<dbReference type="SUPFAM" id="SSF56219">
    <property type="entry name" value="DNase I-like"/>
    <property type="match status" value="1"/>
</dbReference>
<dbReference type="GO" id="GO:0004519">
    <property type="term" value="F:endonuclease activity"/>
    <property type="evidence" value="ECO:0007669"/>
    <property type="project" value="UniProtKB-KW"/>
</dbReference>
<name>A0A0E4A0Y6_9BACT</name>
<dbReference type="KEGG" id="srd:SD10_07430"/>
<gene>
    <name evidence="3" type="ORF">SD10_07430</name>
</gene>
<reference evidence="3 4" key="1">
    <citation type="journal article" date="2014" name="Curr. Microbiol.">
        <title>Spirosoma radiotolerans sp. nov., a gamma-radiation-resistant bacterium isolated from gamma ray-irradiated soil.</title>
        <authorList>
            <person name="Lee J.J."/>
            <person name="Srinivasan S."/>
            <person name="Lim S."/>
            <person name="Joe M."/>
            <person name="Im S."/>
            <person name="Bae S.I."/>
            <person name="Park K.R."/>
            <person name="Han J.H."/>
            <person name="Park S.H."/>
            <person name="Joo B.M."/>
            <person name="Park S.J."/>
            <person name="Kim M.K."/>
        </authorList>
    </citation>
    <scope>NUCLEOTIDE SEQUENCE [LARGE SCALE GENOMIC DNA]</scope>
    <source>
        <strain evidence="3 4">DG5A</strain>
    </source>
</reference>
<organism evidence="3 4">
    <name type="scientific">Spirosoma radiotolerans</name>
    <dbReference type="NCBI Taxonomy" id="1379870"/>
    <lineage>
        <taxon>Bacteria</taxon>
        <taxon>Pseudomonadati</taxon>
        <taxon>Bacteroidota</taxon>
        <taxon>Cytophagia</taxon>
        <taxon>Cytophagales</taxon>
        <taxon>Cytophagaceae</taxon>
        <taxon>Spirosoma</taxon>
    </lineage>
</organism>
<feature type="domain" description="Endonuclease/exonuclease/phosphatase" evidence="2">
    <location>
        <begin position="114"/>
        <end position="362"/>
    </location>
</feature>
<keyword evidence="3" id="KW-0540">Nuclease</keyword>
<dbReference type="Gene3D" id="3.60.10.10">
    <property type="entry name" value="Endonuclease/exonuclease/phosphatase"/>
    <property type="match status" value="1"/>
</dbReference>
<feature type="transmembrane region" description="Helical" evidence="1">
    <location>
        <begin position="77"/>
        <end position="97"/>
    </location>
</feature>
<dbReference type="STRING" id="1379870.SD10_07430"/>
<keyword evidence="3" id="KW-0378">Hydrolase</keyword>
<evidence type="ECO:0000259" key="2">
    <source>
        <dbReference type="Pfam" id="PF03372"/>
    </source>
</evidence>
<dbReference type="PATRIC" id="fig|1379870.5.peg.1611"/>
<dbReference type="Pfam" id="PF03372">
    <property type="entry name" value="Exo_endo_phos"/>
    <property type="match status" value="1"/>
</dbReference>
<dbReference type="CDD" id="cd09084">
    <property type="entry name" value="EEP-2"/>
    <property type="match status" value="1"/>
</dbReference>
<keyword evidence="3" id="KW-0255">Endonuclease</keyword>
<dbReference type="AlphaFoldDB" id="A0A0E4A0Y6"/>
<dbReference type="InterPro" id="IPR036691">
    <property type="entry name" value="Endo/exonu/phosph_ase_sf"/>
</dbReference>
<keyword evidence="1" id="KW-0472">Membrane</keyword>
<dbReference type="InterPro" id="IPR005135">
    <property type="entry name" value="Endo/exonuclease/phosphatase"/>
</dbReference>
<keyword evidence="1" id="KW-0812">Transmembrane</keyword>